<organism evidence="2 3">
    <name type="scientific">Sporothrix epigloea</name>
    <dbReference type="NCBI Taxonomy" id="1892477"/>
    <lineage>
        <taxon>Eukaryota</taxon>
        <taxon>Fungi</taxon>
        <taxon>Dikarya</taxon>
        <taxon>Ascomycota</taxon>
        <taxon>Pezizomycotina</taxon>
        <taxon>Sordariomycetes</taxon>
        <taxon>Sordariomycetidae</taxon>
        <taxon>Ophiostomatales</taxon>
        <taxon>Ophiostomataceae</taxon>
        <taxon>Sporothrix</taxon>
    </lineage>
</organism>
<comment type="caution">
    <text evidence="2">The sequence shown here is derived from an EMBL/GenBank/DDBJ whole genome shotgun (WGS) entry which is preliminary data.</text>
</comment>
<sequence>MPVSRPMILRRGLLFRHGVDIRNGDPTLTGLAGDFGNADSISTVSDDGINANSERDLSDYLPSSMPIGDDDGLGKGGESRSYVQRTPGLGKSAIAGIAVRSIVAALVVVGLIMWLCTRKPKPRHEASLAGQDHHHQQGEGSVVFAKLAGTSPAQSEGHGARHDVGIDLCDKPPAYDEIVQQSDLHQGSQIPLQGLSSVSNGFRQYCVQPFVLKTTPRDGFDGEEAQR</sequence>
<keyword evidence="1" id="KW-1133">Transmembrane helix</keyword>
<evidence type="ECO:0000313" key="3">
    <source>
        <dbReference type="Proteomes" id="UP001642501"/>
    </source>
</evidence>
<keyword evidence="3" id="KW-1185">Reference proteome</keyword>
<protein>
    <submittedName>
        <fullName evidence="2">Uncharacterized protein</fullName>
    </submittedName>
</protein>
<evidence type="ECO:0000313" key="2">
    <source>
        <dbReference type="EMBL" id="CAK7269970.1"/>
    </source>
</evidence>
<gene>
    <name evidence="2" type="ORF">SEPCBS57363_003864</name>
</gene>
<keyword evidence="1" id="KW-0472">Membrane</keyword>
<reference evidence="2 3" key="1">
    <citation type="submission" date="2024-01" db="EMBL/GenBank/DDBJ databases">
        <authorList>
            <person name="Allen C."/>
            <person name="Tagirdzhanova G."/>
        </authorList>
    </citation>
    <scope>NUCLEOTIDE SEQUENCE [LARGE SCALE GENOMIC DNA]</scope>
    <source>
        <strain evidence="2 3">CBS 573.63</strain>
    </source>
</reference>
<dbReference type="Proteomes" id="UP001642501">
    <property type="component" value="Unassembled WGS sequence"/>
</dbReference>
<accession>A0ABP0DNX2</accession>
<feature type="transmembrane region" description="Helical" evidence="1">
    <location>
        <begin position="93"/>
        <end position="116"/>
    </location>
</feature>
<dbReference type="EMBL" id="CAWUOM010000066">
    <property type="protein sequence ID" value="CAK7269970.1"/>
    <property type="molecule type" value="Genomic_DNA"/>
</dbReference>
<proteinExistence type="predicted"/>
<keyword evidence="1" id="KW-0812">Transmembrane</keyword>
<evidence type="ECO:0000256" key="1">
    <source>
        <dbReference type="SAM" id="Phobius"/>
    </source>
</evidence>
<name>A0ABP0DNX2_9PEZI</name>